<gene>
    <name evidence="6" type="ORF">N475_03785</name>
</gene>
<dbReference type="Pfam" id="PF00126">
    <property type="entry name" value="HTH_1"/>
    <property type="match status" value="1"/>
</dbReference>
<dbReference type="PANTHER" id="PTHR30537:SF3">
    <property type="entry name" value="TRANSCRIPTIONAL REGULATORY PROTEIN"/>
    <property type="match status" value="1"/>
</dbReference>
<dbReference type="SUPFAM" id="SSF53850">
    <property type="entry name" value="Periplasmic binding protein-like II"/>
    <property type="match status" value="1"/>
</dbReference>
<dbReference type="GO" id="GO:0043565">
    <property type="term" value="F:sequence-specific DNA binding"/>
    <property type="evidence" value="ECO:0007669"/>
    <property type="project" value="TreeGrafter"/>
</dbReference>
<dbReference type="Proteomes" id="UP000076643">
    <property type="component" value="Unassembled WGS sequence"/>
</dbReference>
<dbReference type="PROSITE" id="PS50931">
    <property type="entry name" value="HTH_LYSR"/>
    <property type="match status" value="1"/>
</dbReference>
<dbReference type="InterPro" id="IPR000847">
    <property type="entry name" value="LysR_HTH_N"/>
</dbReference>
<dbReference type="SUPFAM" id="SSF46785">
    <property type="entry name" value="Winged helix' DNA-binding domain"/>
    <property type="match status" value="1"/>
</dbReference>
<protein>
    <recommendedName>
        <fullName evidence="5">HTH lysR-type domain-containing protein</fullName>
    </recommendedName>
</protein>
<dbReference type="InterPro" id="IPR036388">
    <property type="entry name" value="WH-like_DNA-bd_sf"/>
</dbReference>
<evidence type="ECO:0000256" key="4">
    <source>
        <dbReference type="ARBA" id="ARBA00023163"/>
    </source>
</evidence>
<name>A0A166VNN9_9GAMM</name>
<evidence type="ECO:0000256" key="1">
    <source>
        <dbReference type="ARBA" id="ARBA00009437"/>
    </source>
</evidence>
<evidence type="ECO:0000259" key="5">
    <source>
        <dbReference type="PROSITE" id="PS50931"/>
    </source>
</evidence>
<organism evidence="6 7">
    <name type="scientific">Pseudoalteromonas luteoviolacea DSM 6061</name>
    <dbReference type="NCBI Taxonomy" id="1365250"/>
    <lineage>
        <taxon>Bacteria</taxon>
        <taxon>Pseudomonadati</taxon>
        <taxon>Pseudomonadota</taxon>
        <taxon>Gammaproteobacteria</taxon>
        <taxon>Alteromonadales</taxon>
        <taxon>Pseudoalteromonadaceae</taxon>
        <taxon>Pseudoalteromonas</taxon>
    </lineage>
</organism>
<keyword evidence="2" id="KW-0805">Transcription regulation</keyword>
<evidence type="ECO:0000313" key="7">
    <source>
        <dbReference type="Proteomes" id="UP000076643"/>
    </source>
</evidence>
<dbReference type="PATRIC" id="fig|1365250.3.peg.3849"/>
<keyword evidence="7" id="KW-1185">Reference proteome</keyword>
<keyword evidence="4" id="KW-0804">Transcription</keyword>
<sequence length="297" mass="33480">MQKLNWDDFRVAHIVAKAGSLAKAAALLQCNHTTVLRHINRLEEALNVKLFIRHQRGYKLTDAGVIMSEVLPEIDSQFLSLEDKLQSIQQDFSGKIRITTVTSYSALLAPALQAFRRQYPKVRVELLATDEVIPAQSGAVHVALRAGPKPQDPDIIVRHVASITMAYYASQSYVDEFGLPNDVSQMNEHQWLMPDKSKHHIPFINEVIKRLCNDSVVYSSNQFLDIQSAVLCGMGIGPVSELEASKHKHLVKLNSSDLFATDFVGSLWYTYHKDLKDNAKVKALYEFFLNHTRHLSA</sequence>
<evidence type="ECO:0000256" key="2">
    <source>
        <dbReference type="ARBA" id="ARBA00023015"/>
    </source>
</evidence>
<evidence type="ECO:0000256" key="3">
    <source>
        <dbReference type="ARBA" id="ARBA00023125"/>
    </source>
</evidence>
<dbReference type="Pfam" id="PF03466">
    <property type="entry name" value="LysR_substrate"/>
    <property type="match status" value="1"/>
</dbReference>
<comment type="caution">
    <text evidence="6">The sequence shown here is derived from an EMBL/GenBank/DDBJ whole genome shotgun (WGS) entry which is preliminary data.</text>
</comment>
<dbReference type="InterPro" id="IPR058163">
    <property type="entry name" value="LysR-type_TF_proteobact-type"/>
</dbReference>
<dbReference type="Gene3D" id="1.10.10.10">
    <property type="entry name" value="Winged helix-like DNA-binding domain superfamily/Winged helix DNA-binding domain"/>
    <property type="match status" value="1"/>
</dbReference>
<dbReference type="Gene3D" id="3.40.190.290">
    <property type="match status" value="1"/>
</dbReference>
<dbReference type="AlphaFoldDB" id="A0A166VNN9"/>
<proteinExistence type="inferred from homology"/>
<dbReference type="GO" id="GO:0003700">
    <property type="term" value="F:DNA-binding transcription factor activity"/>
    <property type="evidence" value="ECO:0007669"/>
    <property type="project" value="InterPro"/>
</dbReference>
<dbReference type="InterPro" id="IPR005119">
    <property type="entry name" value="LysR_subst-bd"/>
</dbReference>
<comment type="similarity">
    <text evidence="1">Belongs to the LysR transcriptional regulatory family.</text>
</comment>
<dbReference type="InterPro" id="IPR036390">
    <property type="entry name" value="WH_DNA-bd_sf"/>
</dbReference>
<dbReference type="PANTHER" id="PTHR30537">
    <property type="entry name" value="HTH-TYPE TRANSCRIPTIONAL REGULATOR"/>
    <property type="match status" value="1"/>
</dbReference>
<dbReference type="GO" id="GO:0006351">
    <property type="term" value="P:DNA-templated transcription"/>
    <property type="evidence" value="ECO:0007669"/>
    <property type="project" value="TreeGrafter"/>
</dbReference>
<keyword evidence="3" id="KW-0238">DNA-binding</keyword>
<accession>A0A166VNN9</accession>
<dbReference type="RefSeq" id="WP_063365753.1">
    <property type="nucleotide sequence ID" value="NZ_AQHB01000023.1"/>
</dbReference>
<dbReference type="EMBL" id="AUYB01000125">
    <property type="protein sequence ID" value="KZN33222.1"/>
    <property type="molecule type" value="Genomic_DNA"/>
</dbReference>
<reference evidence="6 7" key="1">
    <citation type="submission" date="2013-07" db="EMBL/GenBank/DDBJ databases">
        <title>Comparative Genomic and Metabolomic Analysis of Twelve Strains of Pseudoalteromonas luteoviolacea.</title>
        <authorList>
            <person name="Vynne N.G."/>
            <person name="Mansson M."/>
            <person name="Gram L."/>
        </authorList>
    </citation>
    <scope>NUCLEOTIDE SEQUENCE [LARGE SCALE GENOMIC DNA]</scope>
    <source>
        <strain evidence="6 7">DSM 6061</strain>
    </source>
</reference>
<feature type="domain" description="HTH lysR-type" evidence="5">
    <location>
        <begin position="4"/>
        <end position="61"/>
    </location>
</feature>
<evidence type="ECO:0000313" key="6">
    <source>
        <dbReference type="EMBL" id="KZN33222.1"/>
    </source>
</evidence>